<evidence type="ECO:0000259" key="3">
    <source>
        <dbReference type="Pfam" id="PF01557"/>
    </source>
</evidence>
<dbReference type="GO" id="GO:0050163">
    <property type="term" value="F:oxaloacetate tautomerase activity"/>
    <property type="evidence" value="ECO:0007669"/>
    <property type="project" value="UniProtKB-ARBA"/>
</dbReference>
<dbReference type="OrthoDB" id="411064at2759"/>
<gene>
    <name evidence="4" type="ORF">C361_00852</name>
</gene>
<dbReference type="Gene3D" id="3.90.850.10">
    <property type="entry name" value="Fumarylacetoacetase-like, C-terminal domain"/>
    <property type="match status" value="1"/>
</dbReference>
<dbReference type="SUPFAM" id="SSF56529">
    <property type="entry name" value="FAH"/>
    <property type="match status" value="1"/>
</dbReference>
<organism evidence="4 5">
    <name type="scientific">Cryptococcus neoformans Tu259-1</name>
    <dbReference type="NCBI Taxonomy" id="1230072"/>
    <lineage>
        <taxon>Eukaryota</taxon>
        <taxon>Fungi</taxon>
        <taxon>Dikarya</taxon>
        <taxon>Basidiomycota</taxon>
        <taxon>Agaricomycotina</taxon>
        <taxon>Tremellomycetes</taxon>
        <taxon>Tremellales</taxon>
        <taxon>Cryptococcaceae</taxon>
        <taxon>Cryptococcus</taxon>
        <taxon>Cryptococcus neoformans species complex</taxon>
    </lineage>
</organism>
<protein>
    <submittedName>
        <fullName evidence="4">Mitochondrial protein</fullName>
    </submittedName>
</protein>
<sequence length="371" mass="40077">MGNKQRQSNGELSKVEPARPLCLSPQNTFGITRAESGCGRLRFCYILNQIDVLPFPLVQIMLPCITTLARPAFSPIHNIRAMSSFSRLVRFVPKSSSTPLIGEPVNADLDVGLAAYESKPIEIEVFSGTSVLEPGEKTGKKEIVERLLSPLAQSEVGTIRCIGLNYVNHAKEVNLPMPDIPTLFMKPSTSLADPFPSPTIIPKAFVASNSADFESEVAFVIGKDAKNVSEEEALHYVLGFTAANDVSSREAQFAQSQWCYSKSFDGACPIGPALVNKNQASKFSDVKIEGSLNGKTVQSSRLDDLIFSVPKIISFLSQGTTLPAGTIIITGTPAGVGWSSTPRITLKDGDEFRVFVSHGVGTLINKIVEEK</sequence>
<proteinExistence type="inferred from homology"/>
<dbReference type="Proteomes" id="UP000199727">
    <property type="component" value="Unassembled WGS sequence"/>
</dbReference>
<evidence type="ECO:0000313" key="4">
    <source>
        <dbReference type="EMBL" id="OXG29195.1"/>
    </source>
</evidence>
<dbReference type="GO" id="GO:0046872">
    <property type="term" value="F:metal ion binding"/>
    <property type="evidence" value="ECO:0007669"/>
    <property type="project" value="UniProtKB-KW"/>
</dbReference>
<name>A0A854QM71_CRYNE</name>
<reference evidence="4 5" key="1">
    <citation type="submission" date="2017-06" db="EMBL/GenBank/DDBJ databases">
        <title>Global population genomics of the pathogenic fungus Cryptococcus neoformans var. grubii.</title>
        <authorList>
            <person name="Cuomo C."/>
            <person name="Litvintseva A."/>
            <person name="Chen Y."/>
            <person name="Young S."/>
            <person name="Zeng Q."/>
            <person name="Chapman S."/>
            <person name="Gujja S."/>
            <person name="Saif S."/>
            <person name="Birren B."/>
        </authorList>
    </citation>
    <scope>NUCLEOTIDE SEQUENCE [LARGE SCALE GENOMIC DNA]</scope>
    <source>
        <strain evidence="4 5">Tu259-1</strain>
    </source>
</reference>
<dbReference type="GO" id="GO:0006107">
    <property type="term" value="P:oxaloacetate metabolic process"/>
    <property type="evidence" value="ECO:0007669"/>
    <property type="project" value="UniProtKB-ARBA"/>
</dbReference>
<dbReference type="GO" id="GO:0018773">
    <property type="term" value="F:acetylpyruvate hydrolase activity"/>
    <property type="evidence" value="ECO:0007669"/>
    <property type="project" value="TreeGrafter"/>
</dbReference>
<dbReference type="FunFam" id="3.90.850.10:FF:000002">
    <property type="entry name" value="2-hydroxyhepta-2,4-diene-1,7-dioate isomerase"/>
    <property type="match status" value="1"/>
</dbReference>
<dbReference type="Pfam" id="PF01557">
    <property type="entry name" value="FAA_hydrolase"/>
    <property type="match status" value="1"/>
</dbReference>
<comment type="caution">
    <text evidence="4">The sequence shown here is derived from an EMBL/GenBank/DDBJ whole genome shotgun (WGS) entry which is preliminary data.</text>
</comment>
<dbReference type="InterPro" id="IPR036663">
    <property type="entry name" value="Fumarylacetoacetase_C_sf"/>
</dbReference>
<evidence type="ECO:0000256" key="1">
    <source>
        <dbReference type="ARBA" id="ARBA00010211"/>
    </source>
</evidence>
<accession>A0A854QM71</accession>
<evidence type="ECO:0000313" key="5">
    <source>
        <dbReference type="Proteomes" id="UP000199727"/>
    </source>
</evidence>
<dbReference type="AlphaFoldDB" id="A0A854QM71"/>
<dbReference type="EMBL" id="AMKT01000010">
    <property type="protein sequence ID" value="OXG29195.1"/>
    <property type="molecule type" value="Genomic_DNA"/>
</dbReference>
<dbReference type="InterPro" id="IPR011234">
    <property type="entry name" value="Fumarylacetoacetase-like_C"/>
</dbReference>
<keyword evidence="2" id="KW-0479">Metal-binding</keyword>
<dbReference type="PANTHER" id="PTHR11820:SF7">
    <property type="entry name" value="ACYLPYRUVASE FAHD1, MITOCHONDRIAL"/>
    <property type="match status" value="1"/>
</dbReference>
<feature type="domain" description="Fumarylacetoacetase-like C-terminal" evidence="3">
    <location>
        <begin position="158"/>
        <end position="368"/>
    </location>
</feature>
<comment type="similarity">
    <text evidence="1">Belongs to the FAH family.</text>
</comment>
<evidence type="ECO:0000256" key="2">
    <source>
        <dbReference type="ARBA" id="ARBA00022723"/>
    </source>
</evidence>
<dbReference type="PANTHER" id="PTHR11820">
    <property type="entry name" value="ACYLPYRUVASE"/>
    <property type="match status" value="1"/>
</dbReference>